<feature type="transmembrane region" description="Helical" evidence="1">
    <location>
        <begin position="54"/>
        <end position="75"/>
    </location>
</feature>
<feature type="transmembrane region" description="Helical" evidence="1">
    <location>
        <begin position="15"/>
        <end position="34"/>
    </location>
</feature>
<dbReference type="AlphaFoldDB" id="A0A9W5YBL5"/>
<proteinExistence type="predicted"/>
<evidence type="ECO:0000256" key="1">
    <source>
        <dbReference type="SAM" id="Phobius"/>
    </source>
</evidence>
<feature type="transmembrane region" description="Helical" evidence="1">
    <location>
        <begin position="167"/>
        <end position="194"/>
    </location>
</feature>
<organism evidence="2 3">
    <name type="scientific">Vallitalea longa</name>
    <dbReference type="NCBI Taxonomy" id="2936439"/>
    <lineage>
        <taxon>Bacteria</taxon>
        <taxon>Bacillati</taxon>
        <taxon>Bacillota</taxon>
        <taxon>Clostridia</taxon>
        <taxon>Lachnospirales</taxon>
        <taxon>Vallitaleaceae</taxon>
        <taxon>Vallitalea</taxon>
    </lineage>
</organism>
<keyword evidence="3" id="KW-1185">Reference proteome</keyword>
<reference evidence="2" key="1">
    <citation type="submission" date="2022-06" db="EMBL/GenBank/DDBJ databases">
        <title>Vallitalea longa sp. nov., an anaerobic bacterium isolated from marine sediment.</title>
        <authorList>
            <person name="Hirano S."/>
            <person name="Terahara T."/>
            <person name="Mori K."/>
            <person name="Hamada M."/>
            <person name="Matsumoto R."/>
            <person name="Kobayashi T."/>
        </authorList>
    </citation>
    <scope>NUCLEOTIDE SEQUENCE</scope>
    <source>
        <strain evidence="2">SH18-1</strain>
    </source>
</reference>
<dbReference type="Proteomes" id="UP001144256">
    <property type="component" value="Unassembled WGS sequence"/>
</dbReference>
<keyword evidence="1" id="KW-0472">Membrane</keyword>
<keyword evidence="1" id="KW-0812">Transmembrane</keyword>
<dbReference type="EMBL" id="BRLB01000005">
    <property type="protein sequence ID" value="GKX29676.1"/>
    <property type="molecule type" value="Genomic_DNA"/>
</dbReference>
<accession>A0A9W5YBL5</accession>
<gene>
    <name evidence="2" type="ORF">SH1V18_21560</name>
</gene>
<protein>
    <submittedName>
        <fullName evidence="2">Membrane protein</fullName>
    </submittedName>
</protein>
<comment type="caution">
    <text evidence="2">The sequence shown here is derived from an EMBL/GenBank/DDBJ whole genome shotgun (WGS) entry which is preliminary data.</text>
</comment>
<dbReference type="InterPro" id="IPR038750">
    <property type="entry name" value="YczE/YyaS-like"/>
</dbReference>
<keyword evidence="1" id="KW-1133">Transmembrane helix</keyword>
<dbReference type="Pfam" id="PF19700">
    <property type="entry name" value="DUF6198"/>
    <property type="match status" value="1"/>
</dbReference>
<dbReference type="PANTHER" id="PTHR40078:SF1">
    <property type="entry name" value="INTEGRAL MEMBRANE PROTEIN"/>
    <property type="match status" value="1"/>
</dbReference>
<sequence>MNMIYQINKNHIKKFLQYCVGIMLSGMGIALCYYTQLGTDPLSVFIDGVHNVTYITYGEATFSINILLCIFLFIFNKKSINFGLMLACILPGVFLDMFFWIFSEILPDNPPQMINVLIMFISVIICSLGVSIYIHAKIGAAPVDSIHLFVINRFHIRYKFVRLASDIIFLAFGFLLGGVVGVGTIISLCFFGILTDFFLNKMN</sequence>
<feature type="transmembrane region" description="Helical" evidence="1">
    <location>
        <begin position="82"/>
        <end position="102"/>
    </location>
</feature>
<name>A0A9W5YBL5_9FIRM</name>
<dbReference type="PANTHER" id="PTHR40078">
    <property type="entry name" value="INTEGRAL MEMBRANE PROTEIN-RELATED"/>
    <property type="match status" value="1"/>
</dbReference>
<evidence type="ECO:0000313" key="2">
    <source>
        <dbReference type="EMBL" id="GKX29676.1"/>
    </source>
</evidence>
<feature type="transmembrane region" description="Helical" evidence="1">
    <location>
        <begin position="114"/>
        <end position="134"/>
    </location>
</feature>
<evidence type="ECO:0000313" key="3">
    <source>
        <dbReference type="Proteomes" id="UP001144256"/>
    </source>
</evidence>